<dbReference type="InParanoid" id="A0A078A6U0"/>
<feature type="compositionally biased region" description="Basic and acidic residues" evidence="1">
    <location>
        <begin position="37"/>
        <end position="56"/>
    </location>
</feature>
<feature type="region of interest" description="Disordered" evidence="1">
    <location>
        <begin position="1"/>
        <end position="56"/>
    </location>
</feature>
<evidence type="ECO:0000313" key="2">
    <source>
        <dbReference type="EMBL" id="CDW77601.1"/>
    </source>
</evidence>
<dbReference type="AlphaFoldDB" id="A0A078A6U0"/>
<dbReference type="EMBL" id="CCKQ01006297">
    <property type="protein sequence ID" value="CDW77601.1"/>
    <property type="molecule type" value="Genomic_DNA"/>
</dbReference>
<organism evidence="2 3">
    <name type="scientific">Stylonychia lemnae</name>
    <name type="common">Ciliate</name>
    <dbReference type="NCBI Taxonomy" id="5949"/>
    <lineage>
        <taxon>Eukaryota</taxon>
        <taxon>Sar</taxon>
        <taxon>Alveolata</taxon>
        <taxon>Ciliophora</taxon>
        <taxon>Intramacronucleata</taxon>
        <taxon>Spirotrichea</taxon>
        <taxon>Stichotrichia</taxon>
        <taxon>Sporadotrichida</taxon>
        <taxon>Oxytrichidae</taxon>
        <taxon>Stylonychinae</taxon>
        <taxon>Stylonychia</taxon>
    </lineage>
</organism>
<protein>
    <submittedName>
        <fullName evidence="2">Uncharacterized protein</fullName>
    </submittedName>
</protein>
<proteinExistence type="predicted"/>
<gene>
    <name evidence="2" type="primary">Contig9036.g9670</name>
    <name evidence="2" type="ORF">STYLEM_6564</name>
</gene>
<evidence type="ECO:0000256" key="1">
    <source>
        <dbReference type="SAM" id="MobiDB-lite"/>
    </source>
</evidence>
<dbReference type="Proteomes" id="UP000039865">
    <property type="component" value="Unassembled WGS sequence"/>
</dbReference>
<keyword evidence="3" id="KW-1185">Reference proteome</keyword>
<accession>A0A078A6U0</accession>
<name>A0A078A6U0_STYLE</name>
<evidence type="ECO:0000313" key="3">
    <source>
        <dbReference type="Proteomes" id="UP000039865"/>
    </source>
</evidence>
<sequence>MTDIKYRFKNGKQLGRSPTERSEEIMNTPIKSRLRKRNETSENSEHKEKRLSTHQRDEIRRVAIENERLIQNILNTKSKLNKSQIEHEWWNKVQGYSNQLKKNHFQIKYQPNLNRTLNDFENTANHNSTTTKSSGSYKYQIPLQTVIEQAPKSNKGNMPKFNKFAVYTQKRGSMHSKTVLDHSNILPVLKSNRIADNQQVVHTVN</sequence>
<reference evidence="2 3" key="1">
    <citation type="submission" date="2014-06" db="EMBL/GenBank/DDBJ databases">
        <authorList>
            <person name="Swart Estienne"/>
        </authorList>
    </citation>
    <scope>NUCLEOTIDE SEQUENCE [LARGE SCALE GENOMIC DNA]</scope>
    <source>
        <strain evidence="2 3">130c</strain>
    </source>
</reference>